<feature type="region of interest" description="Disordered" evidence="1">
    <location>
        <begin position="15"/>
        <end position="41"/>
    </location>
</feature>
<dbReference type="EMBL" id="LAYC01000002">
    <property type="protein sequence ID" value="KYK57070.1"/>
    <property type="molecule type" value="Genomic_DNA"/>
</dbReference>
<dbReference type="InParanoid" id="A0A151GIZ1"/>
<reference evidence="2 3" key="1">
    <citation type="journal article" date="2016" name="Sci. Rep.">
        <title>Insights into Adaptations to a Near-Obligate Nematode Endoparasitic Lifestyle from the Finished Genome of Drechmeria coniospora.</title>
        <authorList>
            <person name="Zhang L."/>
            <person name="Zhou Z."/>
            <person name="Guo Q."/>
            <person name="Fokkens L."/>
            <person name="Miskei M."/>
            <person name="Pocsi I."/>
            <person name="Zhang W."/>
            <person name="Chen M."/>
            <person name="Wang L."/>
            <person name="Sun Y."/>
            <person name="Donzelli B.G."/>
            <person name="Gibson D.M."/>
            <person name="Nelson D.R."/>
            <person name="Luo J.G."/>
            <person name="Rep M."/>
            <person name="Liu H."/>
            <person name="Yang S."/>
            <person name="Wang J."/>
            <person name="Krasnoff S.B."/>
            <person name="Xu Y."/>
            <person name="Molnar I."/>
            <person name="Lin M."/>
        </authorList>
    </citation>
    <scope>NUCLEOTIDE SEQUENCE [LARGE SCALE GENOMIC DNA]</scope>
    <source>
        <strain evidence="2 3">ARSEF 6962</strain>
    </source>
</reference>
<evidence type="ECO:0000256" key="1">
    <source>
        <dbReference type="SAM" id="MobiDB-lite"/>
    </source>
</evidence>
<sequence>MLSVYLGCVQASAADVPSRPVPSDRTHRRRNAQADGRPDPALIGLGVDGVKRCGASDLAAHALERGGEAPRKGCTKPHSSAARMGKSLRALVLATLASTLVVRAAQIPQPRQGPPDIYWCNALNTNDVEQTCYCSKFWEVGWDGIDPTYKYIFDIEFKTDDHLASLNALFDGMERAVREGKDAYSTNVQALYQGSQSTHNLTMQLSPIDWRDWSTLNKVGAIRAFRRGSYEKRRLVGNIKWLVRTDTQFWNWTPEHCWRDTQCGSFNNCNFAEGGYMSVLVGWGWYS</sequence>
<name>A0A151GIZ1_DRECN</name>
<dbReference type="Proteomes" id="UP000076580">
    <property type="component" value="Chromosome 02"/>
</dbReference>
<evidence type="ECO:0000313" key="2">
    <source>
        <dbReference type="EMBL" id="KYK57070.1"/>
    </source>
</evidence>
<dbReference type="RefSeq" id="XP_040656422.1">
    <property type="nucleotide sequence ID" value="XM_040801389.1"/>
</dbReference>
<keyword evidence="3" id="KW-1185">Reference proteome</keyword>
<gene>
    <name evidence="2" type="ORF">DCS_04077</name>
</gene>
<dbReference type="GeneID" id="63716720"/>
<accession>A0A151GIZ1</accession>
<protein>
    <submittedName>
        <fullName evidence="2">Uncharacterized protein</fullName>
    </submittedName>
</protein>
<dbReference type="AlphaFoldDB" id="A0A151GIZ1"/>
<evidence type="ECO:0000313" key="3">
    <source>
        <dbReference type="Proteomes" id="UP000076580"/>
    </source>
</evidence>
<comment type="caution">
    <text evidence="2">The sequence shown here is derived from an EMBL/GenBank/DDBJ whole genome shotgun (WGS) entry which is preliminary data.</text>
</comment>
<organism evidence="2 3">
    <name type="scientific">Drechmeria coniospora</name>
    <name type="common">Nematophagous fungus</name>
    <name type="synonym">Meria coniospora</name>
    <dbReference type="NCBI Taxonomy" id="98403"/>
    <lineage>
        <taxon>Eukaryota</taxon>
        <taxon>Fungi</taxon>
        <taxon>Dikarya</taxon>
        <taxon>Ascomycota</taxon>
        <taxon>Pezizomycotina</taxon>
        <taxon>Sordariomycetes</taxon>
        <taxon>Hypocreomycetidae</taxon>
        <taxon>Hypocreales</taxon>
        <taxon>Ophiocordycipitaceae</taxon>
        <taxon>Drechmeria</taxon>
    </lineage>
</organism>
<proteinExistence type="predicted"/>